<dbReference type="Gene3D" id="3.30.1370.60">
    <property type="entry name" value="Hypothetical oxidoreductase yiak, domain 2"/>
    <property type="match status" value="1"/>
</dbReference>
<dbReference type="InterPro" id="IPR036111">
    <property type="entry name" value="Mal/L-sulfo/L-lacto_DH-like_sf"/>
</dbReference>
<dbReference type="Gene3D" id="1.10.1530.10">
    <property type="match status" value="1"/>
</dbReference>
<evidence type="ECO:0000256" key="1">
    <source>
        <dbReference type="ARBA" id="ARBA00006056"/>
    </source>
</evidence>
<evidence type="ECO:0000313" key="3">
    <source>
        <dbReference type="EMBL" id="NIA71764.1"/>
    </source>
</evidence>
<keyword evidence="2" id="KW-0560">Oxidoreductase</keyword>
<comment type="caution">
    <text evidence="3">The sequence shown here is derived from an EMBL/GenBank/DDBJ whole genome shotgun (WGS) entry which is preliminary data.</text>
</comment>
<dbReference type="PANTHER" id="PTHR11091:SF0">
    <property type="entry name" value="MALATE DEHYDROGENASE"/>
    <property type="match status" value="1"/>
</dbReference>
<gene>
    <name evidence="3" type="ORF">HBA54_24520</name>
</gene>
<organism evidence="3 4">
    <name type="scientific">Pelagibius litoralis</name>
    <dbReference type="NCBI Taxonomy" id="374515"/>
    <lineage>
        <taxon>Bacteria</taxon>
        <taxon>Pseudomonadati</taxon>
        <taxon>Pseudomonadota</taxon>
        <taxon>Alphaproteobacteria</taxon>
        <taxon>Rhodospirillales</taxon>
        <taxon>Rhodovibrionaceae</taxon>
        <taxon>Pelagibius</taxon>
    </lineage>
</organism>
<keyword evidence="4" id="KW-1185">Reference proteome</keyword>
<dbReference type="PANTHER" id="PTHR11091">
    <property type="entry name" value="OXIDOREDUCTASE-RELATED"/>
    <property type="match status" value="1"/>
</dbReference>
<dbReference type="Pfam" id="PF02615">
    <property type="entry name" value="Ldh_2"/>
    <property type="match status" value="1"/>
</dbReference>
<dbReference type="InterPro" id="IPR043144">
    <property type="entry name" value="Mal/L-sulf/L-lact_DH-like_ah"/>
</dbReference>
<comment type="similarity">
    <text evidence="1">Belongs to the LDH2/MDH2 oxidoreductase family.</text>
</comment>
<dbReference type="GO" id="GO:0016491">
    <property type="term" value="F:oxidoreductase activity"/>
    <property type="evidence" value="ECO:0007669"/>
    <property type="project" value="UniProtKB-KW"/>
</dbReference>
<dbReference type="SUPFAM" id="SSF89733">
    <property type="entry name" value="L-sulfolactate dehydrogenase-like"/>
    <property type="match status" value="1"/>
</dbReference>
<dbReference type="InterPro" id="IPR043143">
    <property type="entry name" value="Mal/L-sulf/L-lact_DH-like_NADP"/>
</dbReference>
<name>A0A967F2D8_9PROT</name>
<dbReference type="InterPro" id="IPR003767">
    <property type="entry name" value="Malate/L-lactate_DH-like"/>
</dbReference>
<evidence type="ECO:0000256" key="2">
    <source>
        <dbReference type="ARBA" id="ARBA00023002"/>
    </source>
</evidence>
<accession>A0A967F2D8</accession>
<dbReference type="Proteomes" id="UP000761264">
    <property type="component" value="Unassembled WGS sequence"/>
</dbReference>
<sequence length="350" mass="36945">MQEPELARFLRDALSVAGADAPSTEAAVRALVGASLRGVDSHGVRLLPHYVKVLQGGRVKGRPQLRFEKRAAAVGNLDAGNALGHLAGYRAMEEAMILAEDAGIGAVAVSNSSHFGAAGAYSLAAAEAGYLGLCVCNSDSAVLAHSGRDVFHGTNPISFAAPVAGQRPYLIDMATSSIPFNRVLQFKAIGKTLPPEVTVDNQGRMTQDPAAANALLPLGGSTYGYKGAALAGMVDVMSAMLSGMRLSHEIPNMITSDWSEPRRMGQFFLALKPETFLPGEIYAERMAAYLKALRGESAQSGETVMAAGDREWAVERERSAIGIPLDAHNWQAFGELAQSLRVTPLTPVSI</sequence>
<proteinExistence type="inferred from homology"/>
<dbReference type="EMBL" id="JAAQPH010000026">
    <property type="protein sequence ID" value="NIA71764.1"/>
    <property type="molecule type" value="Genomic_DNA"/>
</dbReference>
<protein>
    <submittedName>
        <fullName evidence="3">Ldh family oxidoreductase</fullName>
    </submittedName>
</protein>
<reference evidence="3" key="1">
    <citation type="submission" date="2020-03" db="EMBL/GenBank/DDBJ databases">
        <title>Genome of Pelagibius litoralis DSM 21314T.</title>
        <authorList>
            <person name="Wang G."/>
        </authorList>
    </citation>
    <scope>NUCLEOTIDE SEQUENCE</scope>
    <source>
        <strain evidence="3">DSM 21314</strain>
    </source>
</reference>
<dbReference type="AlphaFoldDB" id="A0A967F2D8"/>
<evidence type="ECO:0000313" key="4">
    <source>
        <dbReference type="Proteomes" id="UP000761264"/>
    </source>
</evidence>